<dbReference type="EMBL" id="BSOH01000007">
    <property type="protein sequence ID" value="GLR17037.1"/>
    <property type="molecule type" value="Genomic_DNA"/>
</dbReference>
<dbReference type="Gene3D" id="3.40.50.450">
    <property type="match status" value="1"/>
</dbReference>
<dbReference type="NCBIfam" id="TIGR00732">
    <property type="entry name" value="dprA"/>
    <property type="match status" value="1"/>
</dbReference>
<dbReference type="SUPFAM" id="SSF47781">
    <property type="entry name" value="RuvA domain 2-like"/>
    <property type="match status" value="1"/>
</dbReference>
<organism evidence="4 5">
    <name type="scientific">Portibacter lacus</name>
    <dbReference type="NCBI Taxonomy" id="1099794"/>
    <lineage>
        <taxon>Bacteria</taxon>
        <taxon>Pseudomonadati</taxon>
        <taxon>Bacteroidota</taxon>
        <taxon>Saprospiria</taxon>
        <taxon>Saprospirales</taxon>
        <taxon>Haliscomenobacteraceae</taxon>
        <taxon>Portibacter</taxon>
    </lineage>
</organism>
<evidence type="ECO:0000256" key="1">
    <source>
        <dbReference type="ARBA" id="ARBA00006525"/>
    </source>
</evidence>
<dbReference type="SUPFAM" id="SSF102405">
    <property type="entry name" value="MCP/YpsA-like"/>
    <property type="match status" value="1"/>
</dbReference>
<dbReference type="Proteomes" id="UP001156666">
    <property type="component" value="Unassembled WGS sequence"/>
</dbReference>
<protein>
    <submittedName>
        <fullName evidence="4">DNA processing protein DprA</fullName>
    </submittedName>
</protein>
<dbReference type="InterPro" id="IPR003488">
    <property type="entry name" value="DprA"/>
</dbReference>
<feature type="domain" description="DprA winged helix" evidence="3">
    <location>
        <begin position="308"/>
        <end position="359"/>
    </location>
</feature>
<dbReference type="InterPro" id="IPR036388">
    <property type="entry name" value="WH-like_DNA-bd_sf"/>
</dbReference>
<dbReference type="PANTHER" id="PTHR43022:SF1">
    <property type="entry name" value="PROTEIN SMF"/>
    <property type="match status" value="1"/>
</dbReference>
<accession>A0AA37WEB7</accession>
<evidence type="ECO:0000259" key="2">
    <source>
        <dbReference type="Pfam" id="PF02481"/>
    </source>
</evidence>
<reference evidence="4" key="2">
    <citation type="submission" date="2023-01" db="EMBL/GenBank/DDBJ databases">
        <title>Draft genome sequence of Portibacter lacus strain NBRC 108769.</title>
        <authorList>
            <person name="Sun Q."/>
            <person name="Mori K."/>
        </authorList>
    </citation>
    <scope>NUCLEOTIDE SEQUENCE</scope>
    <source>
        <strain evidence="4">NBRC 108769</strain>
    </source>
</reference>
<comment type="caution">
    <text evidence="4">The sequence shown here is derived from an EMBL/GenBank/DDBJ whole genome shotgun (WGS) entry which is preliminary data.</text>
</comment>
<dbReference type="Pfam" id="PF02481">
    <property type="entry name" value="DNA_processg_A"/>
    <property type="match status" value="1"/>
</dbReference>
<feature type="domain" description="Smf/DprA SLOG" evidence="2">
    <location>
        <begin position="82"/>
        <end position="290"/>
    </location>
</feature>
<dbReference type="PANTHER" id="PTHR43022">
    <property type="entry name" value="PROTEIN SMF"/>
    <property type="match status" value="1"/>
</dbReference>
<proteinExistence type="inferred from homology"/>
<keyword evidence="5" id="KW-1185">Reference proteome</keyword>
<evidence type="ECO:0000313" key="5">
    <source>
        <dbReference type="Proteomes" id="UP001156666"/>
    </source>
</evidence>
<dbReference type="InterPro" id="IPR057666">
    <property type="entry name" value="DrpA_SLOG"/>
</dbReference>
<dbReference type="InterPro" id="IPR010994">
    <property type="entry name" value="RuvA_2-like"/>
</dbReference>
<dbReference type="GO" id="GO:0009294">
    <property type="term" value="P:DNA-mediated transformation"/>
    <property type="evidence" value="ECO:0007669"/>
    <property type="project" value="InterPro"/>
</dbReference>
<dbReference type="InterPro" id="IPR041614">
    <property type="entry name" value="DprA_WH"/>
</dbReference>
<name>A0AA37WEB7_9BACT</name>
<dbReference type="Pfam" id="PF17782">
    <property type="entry name" value="WHD_DprA"/>
    <property type="match status" value="1"/>
</dbReference>
<dbReference type="Gene3D" id="1.10.10.10">
    <property type="entry name" value="Winged helix-like DNA-binding domain superfamily/Winged helix DNA-binding domain"/>
    <property type="match status" value="1"/>
</dbReference>
<evidence type="ECO:0000313" key="4">
    <source>
        <dbReference type="EMBL" id="GLR17037.1"/>
    </source>
</evidence>
<comment type="similarity">
    <text evidence="1">Belongs to the DprA/Smf family.</text>
</comment>
<dbReference type="AlphaFoldDB" id="A0AA37WEB7"/>
<reference evidence="4" key="1">
    <citation type="journal article" date="2014" name="Int. J. Syst. Evol. Microbiol.">
        <title>Complete genome sequence of Corynebacterium casei LMG S-19264T (=DSM 44701T), isolated from a smear-ripened cheese.</title>
        <authorList>
            <consortium name="US DOE Joint Genome Institute (JGI-PGF)"/>
            <person name="Walter F."/>
            <person name="Albersmeier A."/>
            <person name="Kalinowski J."/>
            <person name="Ruckert C."/>
        </authorList>
    </citation>
    <scope>NUCLEOTIDE SEQUENCE</scope>
    <source>
        <strain evidence="4">NBRC 108769</strain>
    </source>
</reference>
<evidence type="ECO:0000259" key="3">
    <source>
        <dbReference type="Pfam" id="PF17782"/>
    </source>
</evidence>
<gene>
    <name evidence="4" type="primary">smf</name>
    <name evidence="4" type="ORF">GCM10007940_16520</name>
</gene>
<dbReference type="RefSeq" id="WP_235290784.1">
    <property type="nucleotide sequence ID" value="NZ_BSOH01000007.1"/>
</dbReference>
<sequence length="366" mass="40409">MAKAETDVYRVALSMVKNVGSVRAKQLINQLGSAEAVFDAADSELKQVTGISKGIIETIRSVDTIESAKKELDFIRKNNIQLLYFLDDDYPDRLKHYDDAPICLYYKGSVSLNAEKHVSIVGTRSPTEKGKWICEKLVEDLGSTDATIISGLAYGIDIAAHKSALKSKLPTIGVVAHGLDTIYPSAHKSVAREMVAQGGILTEFVRSIKPDRDRFPARNRIIAMLSDALIVVESKESGGSMITANFGNDYSKDVFAIPGRIDDPFSKGCNKLIKDHKAYLLESADELIRMMRWEPKTKKEVQRSLFLDLTREEQKVLETIKIGIDGIDGLCHSIALSKSEMAALLLDMELKGLIKSLPGSRFMALN</sequence>